<protein>
    <submittedName>
        <fullName evidence="1">Uncharacterized protein</fullName>
    </submittedName>
</protein>
<name>A0A0A8Z3C9_ARUDO</name>
<organism evidence="1">
    <name type="scientific">Arundo donax</name>
    <name type="common">Giant reed</name>
    <name type="synonym">Donax arundinaceus</name>
    <dbReference type="NCBI Taxonomy" id="35708"/>
    <lineage>
        <taxon>Eukaryota</taxon>
        <taxon>Viridiplantae</taxon>
        <taxon>Streptophyta</taxon>
        <taxon>Embryophyta</taxon>
        <taxon>Tracheophyta</taxon>
        <taxon>Spermatophyta</taxon>
        <taxon>Magnoliopsida</taxon>
        <taxon>Liliopsida</taxon>
        <taxon>Poales</taxon>
        <taxon>Poaceae</taxon>
        <taxon>PACMAD clade</taxon>
        <taxon>Arundinoideae</taxon>
        <taxon>Arundineae</taxon>
        <taxon>Arundo</taxon>
    </lineage>
</organism>
<reference evidence="1" key="1">
    <citation type="submission" date="2014-09" db="EMBL/GenBank/DDBJ databases">
        <authorList>
            <person name="Magalhaes I.L.F."/>
            <person name="Oliveira U."/>
            <person name="Santos F.R."/>
            <person name="Vidigal T.H.D.A."/>
            <person name="Brescovit A.D."/>
            <person name="Santos A.J."/>
        </authorList>
    </citation>
    <scope>NUCLEOTIDE SEQUENCE</scope>
    <source>
        <tissue evidence="1">Shoot tissue taken approximately 20 cm above the soil surface</tissue>
    </source>
</reference>
<sequence length="20" mass="2452">MDIYFTVVFGNSCWRKFNSH</sequence>
<evidence type="ECO:0000313" key="1">
    <source>
        <dbReference type="EMBL" id="JAD32173.1"/>
    </source>
</evidence>
<dbReference type="AlphaFoldDB" id="A0A0A8Z3C9"/>
<dbReference type="EMBL" id="GBRH01265722">
    <property type="protein sequence ID" value="JAD32173.1"/>
    <property type="molecule type" value="Transcribed_RNA"/>
</dbReference>
<accession>A0A0A8Z3C9</accession>
<proteinExistence type="predicted"/>
<reference evidence="1" key="2">
    <citation type="journal article" date="2015" name="Data Brief">
        <title>Shoot transcriptome of the giant reed, Arundo donax.</title>
        <authorList>
            <person name="Barrero R.A."/>
            <person name="Guerrero F.D."/>
            <person name="Moolhuijzen P."/>
            <person name="Goolsby J.A."/>
            <person name="Tidwell J."/>
            <person name="Bellgard S.E."/>
            <person name="Bellgard M.I."/>
        </authorList>
    </citation>
    <scope>NUCLEOTIDE SEQUENCE</scope>
    <source>
        <tissue evidence="1">Shoot tissue taken approximately 20 cm above the soil surface</tissue>
    </source>
</reference>